<evidence type="ECO:0000313" key="5">
    <source>
        <dbReference type="EMBL" id="UMM30292.1"/>
    </source>
</evidence>
<keyword evidence="1 3" id="KW-0238">DNA-binding</keyword>
<feature type="DNA-binding region" description="HMG box" evidence="3">
    <location>
        <begin position="102"/>
        <end position="170"/>
    </location>
</feature>
<dbReference type="PANTHER" id="PTHR45789">
    <property type="entry name" value="FI18025P1"/>
    <property type="match status" value="1"/>
</dbReference>
<dbReference type="EMBL" id="CP092623">
    <property type="protein sequence ID" value="UMM30292.1"/>
    <property type="molecule type" value="Genomic_DNA"/>
</dbReference>
<dbReference type="PANTHER" id="PTHR45789:SF2">
    <property type="entry name" value="FI18025P1"/>
    <property type="match status" value="1"/>
</dbReference>
<dbReference type="Proteomes" id="UP000829354">
    <property type="component" value="Chromosome IV"/>
</dbReference>
<keyword evidence="2 3" id="KW-0539">Nucleus</keyword>
<evidence type="ECO:0000256" key="3">
    <source>
        <dbReference type="PROSITE-ProRule" id="PRU00267"/>
    </source>
</evidence>
<evidence type="ECO:0000256" key="2">
    <source>
        <dbReference type="ARBA" id="ARBA00023242"/>
    </source>
</evidence>
<organism evidence="5 6">
    <name type="scientific">Caenorhabditis briggsae</name>
    <dbReference type="NCBI Taxonomy" id="6238"/>
    <lineage>
        <taxon>Eukaryota</taxon>
        <taxon>Metazoa</taxon>
        <taxon>Ecdysozoa</taxon>
        <taxon>Nematoda</taxon>
        <taxon>Chromadorea</taxon>
        <taxon>Rhabditida</taxon>
        <taxon>Rhabditina</taxon>
        <taxon>Rhabditomorpha</taxon>
        <taxon>Rhabditoidea</taxon>
        <taxon>Rhabditidae</taxon>
        <taxon>Peloderinae</taxon>
        <taxon>Caenorhabditis</taxon>
    </lineage>
</organism>
<protein>
    <recommendedName>
        <fullName evidence="4">HMG box domain-containing protein</fullName>
    </recommendedName>
</protein>
<evidence type="ECO:0000259" key="4">
    <source>
        <dbReference type="PROSITE" id="PS50118"/>
    </source>
</evidence>
<dbReference type="Pfam" id="PF00505">
    <property type="entry name" value="HMG_box"/>
    <property type="match status" value="1"/>
</dbReference>
<dbReference type="GO" id="GO:0005634">
    <property type="term" value="C:nucleus"/>
    <property type="evidence" value="ECO:0007669"/>
    <property type="project" value="UniProtKB-UniRule"/>
</dbReference>
<dbReference type="Gene3D" id="1.10.30.10">
    <property type="entry name" value="High mobility group box domain"/>
    <property type="match status" value="1"/>
</dbReference>
<name>A0AAE9EY05_CAEBR</name>
<dbReference type="SMART" id="SM00398">
    <property type="entry name" value="HMG"/>
    <property type="match status" value="1"/>
</dbReference>
<evidence type="ECO:0000313" key="6">
    <source>
        <dbReference type="Proteomes" id="UP000829354"/>
    </source>
</evidence>
<dbReference type="InterPro" id="IPR051356">
    <property type="entry name" value="SOX/SOX-like_TF"/>
</dbReference>
<dbReference type="AlphaFoldDB" id="A0AAE9EY05"/>
<feature type="domain" description="HMG box" evidence="4">
    <location>
        <begin position="102"/>
        <end position="170"/>
    </location>
</feature>
<dbReference type="GO" id="GO:0003677">
    <property type="term" value="F:DNA binding"/>
    <property type="evidence" value="ECO:0007669"/>
    <property type="project" value="UniProtKB-UniRule"/>
</dbReference>
<evidence type="ECO:0000256" key="1">
    <source>
        <dbReference type="ARBA" id="ARBA00023125"/>
    </source>
</evidence>
<proteinExistence type="predicted"/>
<accession>A0AAE9EY05</accession>
<gene>
    <name evidence="5" type="ORF">L5515_012233</name>
</gene>
<keyword evidence="6" id="KW-1185">Reference proteome</keyword>
<dbReference type="InterPro" id="IPR009071">
    <property type="entry name" value="HMG_box_dom"/>
</dbReference>
<dbReference type="InterPro" id="IPR036910">
    <property type="entry name" value="HMG_box_dom_sf"/>
</dbReference>
<dbReference type="SUPFAM" id="SSF47095">
    <property type="entry name" value="HMG-box"/>
    <property type="match status" value="1"/>
</dbReference>
<sequence>MLPSQILTTGQLLEQLTLNQRAQSVNDLNFLWAALMIQNSLVTQFLNSASLSALPNLDLSKLNQLQETDNSQMEIQTPGKDSNSAKITAKSNKLHANSPNSVKKPPNAYIIWSREQRKKIGKYSFNQPNGISMELGTRWRAMSASEKHPYFEEQKRLTELFEQNVGFKYENRGRRTFLVDGEFVSRREYMAAKKRQNHVLEIRPPTSK</sequence>
<reference evidence="5 6" key="1">
    <citation type="submission" date="2022-04" db="EMBL/GenBank/DDBJ databases">
        <title>Chromosome-level reference genomes for two strains of Caenorhabditis briggsae: an improved platform for comparative genomics.</title>
        <authorList>
            <person name="Stevens L."/>
            <person name="Andersen E."/>
        </authorList>
    </citation>
    <scope>NUCLEOTIDE SEQUENCE [LARGE SCALE GENOMIC DNA]</scope>
    <source>
        <strain evidence="5">VX34</strain>
        <tissue evidence="5">Whole-organism</tissue>
    </source>
</reference>
<dbReference type="PROSITE" id="PS50118">
    <property type="entry name" value="HMG_BOX_2"/>
    <property type="match status" value="1"/>
</dbReference>